<dbReference type="EMBL" id="BIFQ01000001">
    <property type="protein sequence ID" value="GCE04785.1"/>
    <property type="molecule type" value="Genomic_DNA"/>
</dbReference>
<dbReference type="Gene3D" id="1.10.10.10">
    <property type="entry name" value="Winged helix-like DNA-binding domain superfamily/Winged helix DNA-binding domain"/>
    <property type="match status" value="1"/>
</dbReference>
<dbReference type="CDD" id="cd07377">
    <property type="entry name" value="WHTH_GntR"/>
    <property type="match status" value="1"/>
</dbReference>
<gene>
    <name evidence="5" type="ORF">KDAU_21140</name>
</gene>
<dbReference type="RefSeq" id="WP_126595899.1">
    <property type="nucleotide sequence ID" value="NZ_BIFQ01000001.1"/>
</dbReference>
<dbReference type="InterPro" id="IPR028978">
    <property type="entry name" value="Chorismate_lyase_/UTRA_dom_sf"/>
</dbReference>
<dbReference type="SUPFAM" id="SSF64288">
    <property type="entry name" value="Chorismate lyase-like"/>
    <property type="match status" value="1"/>
</dbReference>
<dbReference type="SMART" id="SM00866">
    <property type="entry name" value="UTRA"/>
    <property type="match status" value="1"/>
</dbReference>
<dbReference type="AlphaFoldDB" id="A0A401ZD60"/>
<reference evidence="6" key="1">
    <citation type="submission" date="2018-12" db="EMBL/GenBank/DDBJ databases">
        <title>Tengunoibacter tsumagoiensis gen. nov., sp. nov., Dictyobacter kobayashii sp. nov., D. alpinus sp. nov., and D. joshuensis sp. nov. and description of Dictyobacteraceae fam. nov. within the order Ktedonobacterales isolated from Tengu-no-mugimeshi.</title>
        <authorList>
            <person name="Wang C.M."/>
            <person name="Zheng Y."/>
            <person name="Sakai Y."/>
            <person name="Toyoda A."/>
            <person name="Minakuchi Y."/>
            <person name="Abe K."/>
            <person name="Yokota A."/>
            <person name="Yabe S."/>
        </authorList>
    </citation>
    <scope>NUCLEOTIDE SEQUENCE [LARGE SCALE GENOMIC DNA]</scope>
    <source>
        <strain evidence="6">S-27</strain>
    </source>
</reference>
<dbReference type="InterPro" id="IPR000524">
    <property type="entry name" value="Tscrpt_reg_HTH_GntR"/>
</dbReference>
<sequence>MAKEKDTKIDEVVAELLHRIERGIYTAGQQLPSERELTEELNVSRATIRGALQRLQAENAIDIVPRGGVFIRTPSAKVTIGPASPLASKAPALELKRAGSFIRAMEAQGRQTLVRFIEPSSIVPADDDLAEKMQITPDTKLLRRYRVHIVDKVPYRILDSYYLASLAGDLLGKDEGYTPLFKWLREHTGTIAAKAFEKLDMRPPTAEEAHLLNIPRSQTVTDMDRWVWAKDGTLFEYSHIIANAALHEYTYSYDIDEGASR</sequence>
<dbReference type="InterPro" id="IPR050679">
    <property type="entry name" value="Bact_HTH_transcr_reg"/>
</dbReference>
<dbReference type="InterPro" id="IPR011663">
    <property type="entry name" value="UTRA"/>
</dbReference>
<dbReference type="SMART" id="SM00345">
    <property type="entry name" value="HTH_GNTR"/>
    <property type="match status" value="1"/>
</dbReference>
<evidence type="ECO:0000313" key="5">
    <source>
        <dbReference type="EMBL" id="GCE04785.1"/>
    </source>
</evidence>
<keyword evidence="6" id="KW-1185">Reference proteome</keyword>
<dbReference type="Gene3D" id="3.40.1410.10">
    <property type="entry name" value="Chorismate lyase-like"/>
    <property type="match status" value="1"/>
</dbReference>
<feature type="domain" description="HTH gntR-type" evidence="4">
    <location>
        <begin position="6"/>
        <end position="74"/>
    </location>
</feature>
<dbReference type="PRINTS" id="PR00035">
    <property type="entry name" value="HTHGNTR"/>
</dbReference>
<dbReference type="SUPFAM" id="SSF46785">
    <property type="entry name" value="Winged helix' DNA-binding domain"/>
    <property type="match status" value="1"/>
</dbReference>
<keyword evidence="3" id="KW-0804">Transcription</keyword>
<dbReference type="PANTHER" id="PTHR44846">
    <property type="entry name" value="MANNOSYL-D-GLYCERATE TRANSPORT/METABOLISM SYSTEM REPRESSOR MNGR-RELATED"/>
    <property type="match status" value="1"/>
</dbReference>
<dbReference type="GO" id="GO:0045892">
    <property type="term" value="P:negative regulation of DNA-templated transcription"/>
    <property type="evidence" value="ECO:0007669"/>
    <property type="project" value="TreeGrafter"/>
</dbReference>
<evidence type="ECO:0000259" key="4">
    <source>
        <dbReference type="PROSITE" id="PS50949"/>
    </source>
</evidence>
<dbReference type="InterPro" id="IPR036388">
    <property type="entry name" value="WH-like_DNA-bd_sf"/>
</dbReference>
<keyword evidence="2" id="KW-0238">DNA-binding</keyword>
<dbReference type="PROSITE" id="PS50949">
    <property type="entry name" value="HTH_GNTR"/>
    <property type="match status" value="1"/>
</dbReference>
<proteinExistence type="predicted"/>
<dbReference type="GO" id="GO:0003677">
    <property type="term" value="F:DNA binding"/>
    <property type="evidence" value="ECO:0007669"/>
    <property type="project" value="UniProtKB-KW"/>
</dbReference>
<keyword evidence="1" id="KW-0805">Transcription regulation</keyword>
<dbReference type="Pfam" id="PF07702">
    <property type="entry name" value="UTRA"/>
    <property type="match status" value="1"/>
</dbReference>
<evidence type="ECO:0000256" key="3">
    <source>
        <dbReference type="ARBA" id="ARBA00023163"/>
    </source>
</evidence>
<evidence type="ECO:0000256" key="2">
    <source>
        <dbReference type="ARBA" id="ARBA00023125"/>
    </source>
</evidence>
<dbReference type="Proteomes" id="UP000287224">
    <property type="component" value="Unassembled WGS sequence"/>
</dbReference>
<evidence type="ECO:0000256" key="1">
    <source>
        <dbReference type="ARBA" id="ARBA00023015"/>
    </source>
</evidence>
<protein>
    <submittedName>
        <fullName evidence="5">GntR family transcriptional regulator</fullName>
    </submittedName>
</protein>
<dbReference type="PANTHER" id="PTHR44846:SF17">
    <property type="entry name" value="GNTR-FAMILY TRANSCRIPTIONAL REGULATOR"/>
    <property type="match status" value="1"/>
</dbReference>
<name>A0A401ZD60_9CHLR</name>
<dbReference type="Pfam" id="PF00392">
    <property type="entry name" value="GntR"/>
    <property type="match status" value="1"/>
</dbReference>
<comment type="caution">
    <text evidence="5">The sequence shown here is derived from an EMBL/GenBank/DDBJ whole genome shotgun (WGS) entry which is preliminary data.</text>
</comment>
<dbReference type="InterPro" id="IPR036390">
    <property type="entry name" value="WH_DNA-bd_sf"/>
</dbReference>
<accession>A0A401ZD60</accession>
<dbReference type="OrthoDB" id="155424at2"/>
<dbReference type="GO" id="GO:0003700">
    <property type="term" value="F:DNA-binding transcription factor activity"/>
    <property type="evidence" value="ECO:0007669"/>
    <property type="project" value="InterPro"/>
</dbReference>
<organism evidence="5 6">
    <name type="scientific">Dictyobacter aurantiacus</name>
    <dbReference type="NCBI Taxonomy" id="1936993"/>
    <lineage>
        <taxon>Bacteria</taxon>
        <taxon>Bacillati</taxon>
        <taxon>Chloroflexota</taxon>
        <taxon>Ktedonobacteria</taxon>
        <taxon>Ktedonobacterales</taxon>
        <taxon>Dictyobacteraceae</taxon>
        <taxon>Dictyobacter</taxon>
    </lineage>
</organism>
<evidence type="ECO:0000313" key="6">
    <source>
        <dbReference type="Proteomes" id="UP000287224"/>
    </source>
</evidence>